<proteinExistence type="predicted"/>
<name>A0ABW1NMI5_9ACTN</name>
<reference evidence="2" key="1">
    <citation type="journal article" date="2019" name="Int. J. Syst. Evol. Microbiol.">
        <title>The Global Catalogue of Microorganisms (GCM) 10K type strain sequencing project: providing services to taxonomists for standard genome sequencing and annotation.</title>
        <authorList>
            <consortium name="The Broad Institute Genomics Platform"/>
            <consortium name="The Broad Institute Genome Sequencing Center for Infectious Disease"/>
            <person name="Wu L."/>
            <person name="Ma J."/>
        </authorList>
    </citation>
    <scope>NUCLEOTIDE SEQUENCE [LARGE SCALE GENOMIC DNA]</scope>
    <source>
        <strain evidence="2">JCM 30346</strain>
    </source>
</reference>
<dbReference type="EMBL" id="JBHSRF010000044">
    <property type="protein sequence ID" value="MFC6084520.1"/>
    <property type="molecule type" value="Genomic_DNA"/>
</dbReference>
<keyword evidence="2" id="KW-1185">Reference proteome</keyword>
<evidence type="ECO:0000313" key="1">
    <source>
        <dbReference type="EMBL" id="MFC6084520.1"/>
    </source>
</evidence>
<dbReference type="RefSeq" id="WP_380757667.1">
    <property type="nucleotide sequence ID" value="NZ_JBHSRF010000044.1"/>
</dbReference>
<sequence>MSAAEFTRAAREFHEGYAATADPDLLERAIELHRRAAEAAAPGDPLLPRYLSNLAVALSDRYDLTSALADLTDAIETAEAALRGTPEGAPERGTRLGNLGVFLSDRYDRLGDLDDLDTALDLLTEAAGEGDPWSADTARAHSNLSMLWLDRYERTRRPAELDASVLAAEAAVQATPSGSADLPGYLNNLGNAHRMRYERTAEDGVAGAGAQGRFAIEVADLLVAVEAYRRAVELCPAGSPYRPKFLTNLGNVLLDRWAVLQDGDDFTESVAVLTAAVEATPAGSPDLTGRLNNLAVTLQHGEPAHHPRAAGLFRTCCEHGLEAGVEGALMAAENWGRWALERRAFAEASEAYGFAWRAADRLYRTQAGRSYKQTWLLSFTGLSAGAALAAARSGDVPSAALALERGRAMLLAEALERDRAELDDLAAHRPDLSRRYLAAAEHVRSLDARGITY</sequence>
<accession>A0ABW1NMI5</accession>
<dbReference type="InterPro" id="IPR011990">
    <property type="entry name" value="TPR-like_helical_dom_sf"/>
</dbReference>
<evidence type="ECO:0000313" key="2">
    <source>
        <dbReference type="Proteomes" id="UP001596137"/>
    </source>
</evidence>
<dbReference type="Pfam" id="PF13374">
    <property type="entry name" value="TPR_10"/>
    <property type="match status" value="1"/>
</dbReference>
<organism evidence="1 2">
    <name type="scientific">Sphaerisporangium aureirubrum</name>
    <dbReference type="NCBI Taxonomy" id="1544736"/>
    <lineage>
        <taxon>Bacteria</taxon>
        <taxon>Bacillati</taxon>
        <taxon>Actinomycetota</taxon>
        <taxon>Actinomycetes</taxon>
        <taxon>Streptosporangiales</taxon>
        <taxon>Streptosporangiaceae</taxon>
        <taxon>Sphaerisporangium</taxon>
    </lineage>
</organism>
<dbReference type="Proteomes" id="UP001596137">
    <property type="component" value="Unassembled WGS sequence"/>
</dbReference>
<gene>
    <name evidence="1" type="ORF">ACFP1K_25405</name>
</gene>
<dbReference type="Gene3D" id="1.25.40.10">
    <property type="entry name" value="Tetratricopeptide repeat domain"/>
    <property type="match status" value="2"/>
</dbReference>
<comment type="caution">
    <text evidence="1">The sequence shown here is derived from an EMBL/GenBank/DDBJ whole genome shotgun (WGS) entry which is preliminary data.</text>
</comment>
<protein>
    <submittedName>
        <fullName evidence="1">Tetratricopeptide repeat protein</fullName>
    </submittedName>
</protein>